<gene>
    <name evidence="2" type="ORF">IV203_034159</name>
</gene>
<comment type="caution">
    <text evidence="2">The sequence shown here is derived from an EMBL/GenBank/DDBJ whole genome shotgun (WGS) entry which is preliminary data.</text>
</comment>
<evidence type="ECO:0000256" key="1">
    <source>
        <dbReference type="SAM" id="MobiDB-lite"/>
    </source>
</evidence>
<sequence length="317" mass="35763">MDSDAPDVVPNDGKGNEGGTYGECQQNDRNDLPSLETVVRNVMEMEFLTDEVKYRFIAAAIAHNKPSPKARLLKCFIDNINVVKPERQGSFLKAVVTAYLNDKKSKQTRRATVAKQKQCTGTVTMIGDTVASRVNNNNPTPATIYYSDTDGDDSHELHLHDHASRRDGTFDISNALIKHAKRKILVWSPTKDLGSKPAFSLVYDDSKHRGHNPIDWEDWCCYKTGKNPFGPEWDVTTYPRRPGLPHFVQLAVAELLRIDPNIETLDAAKAVRERFSNPPHPLLLKPGSFDKMMMKQTVEHIRREKKNLKTSPTVREG</sequence>
<dbReference type="EMBL" id="JAGRRH010000002">
    <property type="protein sequence ID" value="KAG7373435.1"/>
    <property type="molecule type" value="Genomic_DNA"/>
</dbReference>
<reference evidence="2" key="1">
    <citation type="journal article" date="2021" name="Sci. Rep.">
        <title>Diploid genomic architecture of Nitzschia inconspicua, an elite biomass production diatom.</title>
        <authorList>
            <person name="Oliver A."/>
            <person name="Podell S."/>
            <person name="Pinowska A."/>
            <person name="Traller J.C."/>
            <person name="Smith S.R."/>
            <person name="McClure R."/>
            <person name="Beliaev A."/>
            <person name="Bohutskyi P."/>
            <person name="Hill E.A."/>
            <person name="Rabines A."/>
            <person name="Zheng H."/>
            <person name="Allen L.Z."/>
            <person name="Kuo A."/>
            <person name="Grigoriev I.V."/>
            <person name="Allen A.E."/>
            <person name="Hazlebeck D."/>
            <person name="Allen E.E."/>
        </authorList>
    </citation>
    <scope>NUCLEOTIDE SEQUENCE</scope>
    <source>
        <strain evidence="2">Hildebrandi</strain>
    </source>
</reference>
<keyword evidence="3" id="KW-1185">Reference proteome</keyword>
<reference evidence="2" key="2">
    <citation type="submission" date="2021-04" db="EMBL/GenBank/DDBJ databases">
        <authorList>
            <person name="Podell S."/>
        </authorList>
    </citation>
    <scope>NUCLEOTIDE SEQUENCE</scope>
    <source>
        <strain evidence="2">Hildebrandi</strain>
    </source>
</reference>
<name>A0A9K3Q7N5_9STRA</name>
<protein>
    <submittedName>
        <fullName evidence="2">Uncharacterized protein</fullName>
    </submittedName>
</protein>
<dbReference type="Proteomes" id="UP000693970">
    <property type="component" value="Unassembled WGS sequence"/>
</dbReference>
<evidence type="ECO:0000313" key="3">
    <source>
        <dbReference type="Proteomes" id="UP000693970"/>
    </source>
</evidence>
<accession>A0A9K3Q7N5</accession>
<evidence type="ECO:0000313" key="2">
    <source>
        <dbReference type="EMBL" id="KAG7373435.1"/>
    </source>
</evidence>
<dbReference type="AlphaFoldDB" id="A0A9K3Q7N5"/>
<organism evidence="2 3">
    <name type="scientific">Nitzschia inconspicua</name>
    <dbReference type="NCBI Taxonomy" id="303405"/>
    <lineage>
        <taxon>Eukaryota</taxon>
        <taxon>Sar</taxon>
        <taxon>Stramenopiles</taxon>
        <taxon>Ochrophyta</taxon>
        <taxon>Bacillariophyta</taxon>
        <taxon>Bacillariophyceae</taxon>
        <taxon>Bacillariophycidae</taxon>
        <taxon>Bacillariales</taxon>
        <taxon>Bacillariaceae</taxon>
        <taxon>Nitzschia</taxon>
    </lineage>
</organism>
<feature type="region of interest" description="Disordered" evidence="1">
    <location>
        <begin position="1"/>
        <end position="29"/>
    </location>
</feature>
<proteinExistence type="predicted"/>